<dbReference type="SMART" id="SM00271">
    <property type="entry name" value="DnaJ"/>
    <property type="match status" value="1"/>
</dbReference>
<evidence type="ECO:0000256" key="7">
    <source>
        <dbReference type="SAM" id="Phobius"/>
    </source>
</evidence>
<feature type="transmembrane region" description="Helical" evidence="7">
    <location>
        <begin position="190"/>
        <end position="208"/>
    </location>
</feature>
<dbReference type="SUPFAM" id="SSF46565">
    <property type="entry name" value="Chaperone J-domain"/>
    <property type="match status" value="1"/>
</dbReference>
<dbReference type="PANTHER" id="PTHR44176:SF1">
    <property type="entry name" value="DNAJ HOMOLOG SUBFAMILY C MEMBER 25"/>
    <property type="match status" value="1"/>
</dbReference>
<keyword evidence="5" id="KW-0143">Chaperone</keyword>
<sequence length="417" mass="48197">MIAFKKTYFLKAILLLALCLAGAVFVLADENQASPPPKDEESASSDGAASDGNPKVETRAARPLAKEVPLDTFDVKSHFDWGTYYDPKNVFCGKYDCYGILGFDYESFDREKPTQKQITKRYRALSRHWHPDKSKHPEAKERFQKIARAYEVLTSAASRKEYDDLRYDQDSYFKKYGSEVVFTFAPQSDVVFVSILILLVINGFVYFAQYNRWKKVCDRLAKAAIEDWSPSQGGSPESKEIREEALKILAEERKGSEGAESKAPVTKKGGKKGSKVSGKEKKEKENETLRPIIEKLAYEITDFGAGFHKPTWKDLAILKMLIWPLHFATGAAWQIKYWIRRIQKLELNEEEQLVLTERAVGYVMWEFSSEDEKKAMVKRELWKLSNLKEWNEEREFAKLSKSEQKQYKLMKKHEKMN</sequence>
<feature type="signal peptide" evidence="8">
    <location>
        <begin position="1"/>
        <end position="28"/>
    </location>
</feature>
<organism evidence="10">
    <name type="scientific">Pseudo-nitzschia delicatissima</name>
    <dbReference type="NCBI Taxonomy" id="44447"/>
    <lineage>
        <taxon>Eukaryota</taxon>
        <taxon>Sar</taxon>
        <taxon>Stramenopiles</taxon>
        <taxon>Ochrophyta</taxon>
        <taxon>Bacillariophyta</taxon>
        <taxon>Bacillariophyceae</taxon>
        <taxon>Bacillariophycidae</taxon>
        <taxon>Bacillariales</taxon>
        <taxon>Bacillariaceae</taxon>
        <taxon>Pseudo-nitzschia</taxon>
    </lineage>
</organism>
<evidence type="ECO:0000259" key="9">
    <source>
        <dbReference type="PROSITE" id="PS50076"/>
    </source>
</evidence>
<feature type="region of interest" description="Disordered" evidence="6">
    <location>
        <begin position="253"/>
        <end position="286"/>
    </location>
</feature>
<feature type="domain" description="J" evidence="9">
    <location>
        <begin position="96"/>
        <end position="166"/>
    </location>
</feature>
<keyword evidence="8" id="KW-0732">Signal</keyword>
<evidence type="ECO:0000256" key="1">
    <source>
        <dbReference type="ARBA" id="ARBA00004141"/>
    </source>
</evidence>
<dbReference type="CDD" id="cd06257">
    <property type="entry name" value="DnaJ"/>
    <property type="match status" value="1"/>
</dbReference>
<feature type="chain" id="PRO_5030589597" description="J domain-containing protein" evidence="8">
    <location>
        <begin position="29"/>
        <end position="417"/>
    </location>
</feature>
<dbReference type="GO" id="GO:0005789">
    <property type="term" value="C:endoplasmic reticulum membrane"/>
    <property type="evidence" value="ECO:0007669"/>
    <property type="project" value="TreeGrafter"/>
</dbReference>
<dbReference type="PROSITE" id="PS50076">
    <property type="entry name" value="DNAJ_2"/>
    <property type="match status" value="1"/>
</dbReference>
<keyword evidence="2 7" id="KW-0812">Transmembrane</keyword>
<proteinExistence type="predicted"/>
<dbReference type="PRINTS" id="PR00625">
    <property type="entry name" value="JDOMAIN"/>
</dbReference>
<evidence type="ECO:0000256" key="5">
    <source>
        <dbReference type="ARBA" id="ARBA00023186"/>
    </source>
</evidence>
<comment type="subcellular location">
    <subcellularLocation>
        <location evidence="1">Membrane</location>
        <topology evidence="1">Multi-pass membrane protein</topology>
    </subcellularLocation>
</comment>
<dbReference type="InterPro" id="IPR036869">
    <property type="entry name" value="J_dom_sf"/>
</dbReference>
<dbReference type="GO" id="GO:0006457">
    <property type="term" value="P:protein folding"/>
    <property type="evidence" value="ECO:0007669"/>
    <property type="project" value="InterPro"/>
</dbReference>
<dbReference type="InterPro" id="IPR044632">
    <property type="entry name" value="DNAJC25-like"/>
</dbReference>
<evidence type="ECO:0000256" key="2">
    <source>
        <dbReference type="ARBA" id="ARBA00022692"/>
    </source>
</evidence>
<dbReference type="InterPro" id="IPR001623">
    <property type="entry name" value="DnaJ_domain"/>
</dbReference>
<gene>
    <name evidence="10" type="ORF">PDEL0327_LOCUS1579</name>
</gene>
<keyword evidence="3 7" id="KW-1133">Transmembrane helix</keyword>
<feature type="region of interest" description="Disordered" evidence="6">
    <location>
        <begin position="32"/>
        <end position="61"/>
    </location>
</feature>
<accession>A0A7S0TCG9</accession>
<dbReference type="EMBL" id="HBFG01002091">
    <property type="protein sequence ID" value="CAD8730086.1"/>
    <property type="molecule type" value="Transcribed_RNA"/>
</dbReference>
<dbReference type="PANTHER" id="PTHR44176">
    <property type="entry name" value="DNAJ HOMOLOG SUBFAMILY C MEMBER 25"/>
    <property type="match status" value="1"/>
</dbReference>
<dbReference type="Pfam" id="PF00226">
    <property type="entry name" value="DnaJ"/>
    <property type="match status" value="1"/>
</dbReference>
<dbReference type="Gene3D" id="1.10.287.110">
    <property type="entry name" value="DnaJ domain"/>
    <property type="match status" value="1"/>
</dbReference>
<evidence type="ECO:0000256" key="3">
    <source>
        <dbReference type="ARBA" id="ARBA00022989"/>
    </source>
</evidence>
<evidence type="ECO:0000313" key="10">
    <source>
        <dbReference type="EMBL" id="CAD8730086.1"/>
    </source>
</evidence>
<evidence type="ECO:0000256" key="4">
    <source>
        <dbReference type="ARBA" id="ARBA00023136"/>
    </source>
</evidence>
<name>A0A7S0TCG9_9STRA</name>
<feature type="compositionally biased region" description="Basic and acidic residues" evidence="6">
    <location>
        <begin position="277"/>
        <end position="286"/>
    </location>
</feature>
<protein>
    <recommendedName>
        <fullName evidence="9">J domain-containing protein</fullName>
    </recommendedName>
</protein>
<keyword evidence="4 7" id="KW-0472">Membrane</keyword>
<evidence type="ECO:0000256" key="6">
    <source>
        <dbReference type="SAM" id="MobiDB-lite"/>
    </source>
</evidence>
<reference evidence="10" key="1">
    <citation type="submission" date="2021-01" db="EMBL/GenBank/DDBJ databases">
        <authorList>
            <person name="Corre E."/>
            <person name="Pelletier E."/>
            <person name="Niang G."/>
            <person name="Scheremetjew M."/>
            <person name="Finn R."/>
            <person name="Kale V."/>
            <person name="Holt S."/>
            <person name="Cochrane G."/>
            <person name="Meng A."/>
            <person name="Brown T."/>
            <person name="Cohen L."/>
        </authorList>
    </citation>
    <scope>NUCLEOTIDE SEQUENCE</scope>
    <source>
        <strain evidence="10">B596</strain>
    </source>
</reference>
<evidence type="ECO:0000256" key="8">
    <source>
        <dbReference type="SAM" id="SignalP"/>
    </source>
</evidence>
<dbReference type="AlphaFoldDB" id="A0A7S0TCG9"/>